<dbReference type="GO" id="GO:0008476">
    <property type="term" value="F:protein-tyrosine sulfotransferase activity"/>
    <property type="evidence" value="ECO:0007669"/>
    <property type="project" value="InterPro"/>
</dbReference>
<reference evidence="3" key="1">
    <citation type="submission" date="2016-09" db="EMBL/GenBank/DDBJ databases">
        <authorList>
            <person name="Wibberg D."/>
        </authorList>
    </citation>
    <scope>NUCLEOTIDE SEQUENCE [LARGE SCALE GENOMIC DNA]</scope>
</reference>
<dbReference type="Gene3D" id="1.25.40.10">
    <property type="entry name" value="Tetratricopeptide repeat domain"/>
    <property type="match status" value="1"/>
</dbReference>
<dbReference type="InterPro" id="IPR011990">
    <property type="entry name" value="TPR-like_helical_dom_sf"/>
</dbReference>
<dbReference type="PANTHER" id="PTHR12788:SF10">
    <property type="entry name" value="PROTEIN-TYROSINE SULFOTRANSFERASE"/>
    <property type="match status" value="1"/>
</dbReference>
<dbReference type="InterPro" id="IPR027417">
    <property type="entry name" value="P-loop_NTPase"/>
</dbReference>
<dbReference type="AlphaFoldDB" id="A0A1M4N3Y9"/>
<keyword evidence="1" id="KW-0808">Transferase</keyword>
<keyword evidence="3" id="KW-1185">Reference proteome</keyword>
<dbReference type="InterPro" id="IPR026634">
    <property type="entry name" value="TPST-like"/>
</dbReference>
<sequence>MASPSPAQIKAATQQAINLRLSGQFSQSFQLLQKVIAAAPRFADGYYHLALAANELHLPRTAVKALKTADRLKPKSPDILKALCTAQMACYQHEDALKTLKKLRVIFPKKRSIKLEESLIRMQLGEFDAAQKLIADLIDSNPLYGENYRSYVQPRRIKEGDPIIDKMLDIYQREDLKDDSRCHIAYALGKAYGDLRQDEKVFKYLNEANRLQRAAAVPNMDGAALEVDRLIAAQKDVVLPPIAESDARPTPIFVCGMPRSGTTLVERILGRHSEVANAEELAIGSKLARAALGGTTKEPGNLQDVKPSTLETVARRLRAALGETADGDAKYVTDKSIMTFLTLPALAMAMPDARFVVVRRDPRDVALSIYRNHFAEGTHKYAFKLEDIAKQVVLFQKCVEAFRDQMGDRMIEVQYEDLVEDPDTQIPRLIEGVKLPWQEACLHPEEGEGAVRTLSLGQVRVPVYKSAKGGWRRFADEMQPFIETYEALSNVPLRD</sequence>
<dbReference type="Gene3D" id="3.40.50.300">
    <property type="entry name" value="P-loop containing nucleotide triphosphate hydrolases"/>
    <property type="match status" value="1"/>
</dbReference>
<dbReference type="EMBL" id="FMJB01000064">
    <property type="protein sequence ID" value="SCM69551.1"/>
    <property type="molecule type" value="Genomic_DNA"/>
</dbReference>
<dbReference type="PANTHER" id="PTHR12788">
    <property type="entry name" value="PROTEIN-TYROSINE SULFOTRANSFERASE 2"/>
    <property type="match status" value="1"/>
</dbReference>
<dbReference type="SUPFAM" id="SSF52540">
    <property type="entry name" value="P-loop containing nucleoside triphosphate hydrolases"/>
    <property type="match status" value="1"/>
</dbReference>
<dbReference type="Proteomes" id="UP000184085">
    <property type="component" value="Unassembled WGS sequence"/>
</dbReference>
<protein>
    <submittedName>
        <fullName evidence="2">Uncharacterized protein</fullName>
    </submittedName>
</protein>
<dbReference type="Pfam" id="PF13469">
    <property type="entry name" value="Sulfotransfer_3"/>
    <property type="match status" value="1"/>
</dbReference>
<proteinExistence type="predicted"/>
<dbReference type="SUPFAM" id="SSF48452">
    <property type="entry name" value="TPR-like"/>
    <property type="match status" value="1"/>
</dbReference>
<gene>
    <name evidence="2" type="ORF">KARMA_3790</name>
</gene>
<evidence type="ECO:0000313" key="2">
    <source>
        <dbReference type="EMBL" id="SCM69551.1"/>
    </source>
</evidence>
<evidence type="ECO:0000256" key="1">
    <source>
        <dbReference type="ARBA" id="ARBA00022679"/>
    </source>
</evidence>
<dbReference type="RefSeq" id="WP_072709234.1">
    <property type="nucleotide sequence ID" value="NZ_FMJB01000064.1"/>
</dbReference>
<evidence type="ECO:0000313" key="3">
    <source>
        <dbReference type="Proteomes" id="UP000184085"/>
    </source>
</evidence>
<name>A0A1M4N3Y9_9RHOB</name>
<accession>A0A1M4N3Y9</accession>
<organism evidence="2 3">
    <name type="scientific">Donghicola eburneus</name>
    <dbReference type="NCBI Taxonomy" id="393278"/>
    <lineage>
        <taxon>Bacteria</taxon>
        <taxon>Pseudomonadati</taxon>
        <taxon>Pseudomonadota</taxon>
        <taxon>Alphaproteobacteria</taxon>
        <taxon>Rhodobacterales</taxon>
        <taxon>Roseobacteraceae</taxon>
        <taxon>Donghicola</taxon>
    </lineage>
</organism>